<dbReference type="PANTHER" id="PTHR14363">
    <property type="entry name" value="HEPARANASE-RELATED"/>
    <property type="match status" value="1"/>
</dbReference>
<organism evidence="2 3">
    <name type="scientific">Cinnamomum micranthum f. kanehirae</name>
    <dbReference type="NCBI Taxonomy" id="337451"/>
    <lineage>
        <taxon>Eukaryota</taxon>
        <taxon>Viridiplantae</taxon>
        <taxon>Streptophyta</taxon>
        <taxon>Embryophyta</taxon>
        <taxon>Tracheophyta</taxon>
        <taxon>Spermatophyta</taxon>
        <taxon>Magnoliopsida</taxon>
        <taxon>Magnoliidae</taxon>
        <taxon>Laurales</taxon>
        <taxon>Lauraceae</taxon>
        <taxon>Cinnamomum</taxon>
    </lineage>
</organism>
<keyword evidence="2" id="KW-0378">Hydrolase</keyword>
<dbReference type="GO" id="GO:0009505">
    <property type="term" value="C:plant-type cell wall"/>
    <property type="evidence" value="ECO:0007669"/>
    <property type="project" value="TreeGrafter"/>
</dbReference>
<dbReference type="GO" id="GO:0016020">
    <property type="term" value="C:membrane"/>
    <property type="evidence" value="ECO:0007669"/>
    <property type="project" value="InterPro"/>
</dbReference>
<dbReference type="EMBL" id="QPKB01000001">
    <property type="protein sequence ID" value="RWR72987.1"/>
    <property type="molecule type" value="Genomic_DNA"/>
</dbReference>
<gene>
    <name evidence="2" type="ORF">CKAN_00123600</name>
</gene>
<protein>
    <submittedName>
        <fullName evidence="2">Glycoside hydrolase</fullName>
    </submittedName>
</protein>
<dbReference type="GO" id="GO:0004566">
    <property type="term" value="F:beta-glucuronidase activity"/>
    <property type="evidence" value="ECO:0007669"/>
    <property type="project" value="TreeGrafter"/>
</dbReference>
<evidence type="ECO:0000256" key="1">
    <source>
        <dbReference type="ARBA" id="ARBA00009800"/>
    </source>
</evidence>
<dbReference type="Proteomes" id="UP000283530">
    <property type="component" value="Unassembled WGS sequence"/>
</dbReference>
<comment type="similarity">
    <text evidence="1">Belongs to the glycosyl hydrolase 79 family.</text>
</comment>
<dbReference type="OrthoDB" id="726732at2759"/>
<dbReference type="AlphaFoldDB" id="A0A443N381"/>
<proteinExistence type="inferred from homology"/>
<dbReference type="Gene3D" id="3.20.20.80">
    <property type="entry name" value="Glycosidases"/>
    <property type="match status" value="1"/>
</dbReference>
<dbReference type="InterPro" id="IPR005199">
    <property type="entry name" value="Glyco_hydro_79"/>
</dbReference>
<accession>A0A443N381</accession>
<dbReference type="PANTHER" id="PTHR14363:SF21">
    <property type="entry name" value="HEPARANASE-LIKE PROTEIN 1"/>
    <property type="match status" value="1"/>
</dbReference>
<sequence length="392" mass="43573">MMWAIWGFPCHPFRKMKDGMWKFSQGCLGMDRWDELNQLFNKTGVIVTFGLNALYGRHKIGKGVYGDVYGGAWNSSNTRSFINYTISKGYRVDSWELGNELSNGFGASVDGGAEQYGKDLITLKAILRDLYKGSHQQPLLLAPGGFYDQKWYNKLLQVSGTNVADVLTHHIYNLGAGDDPHVKSKILDPHYLSQISEIYKELQLTIQRHGPWATAWVGESGGAYNSGGRLVANHFVYSFCDEDWEDPTIDRVPGIKARSFCVADAGITLLLINLSNTTEFHVTIQNGVNINLHKGEANHRERSSMDILKKFVTWIKKASDGSAKRQEYHLTPKDGNLLSRTMVLNGNPLVLTENGNIPALDPVLVDANLPTSLAPYSIAFVTIPNFKAPACT</sequence>
<evidence type="ECO:0000313" key="3">
    <source>
        <dbReference type="Proteomes" id="UP000283530"/>
    </source>
</evidence>
<dbReference type="STRING" id="337451.A0A443N381"/>
<keyword evidence="3" id="KW-1185">Reference proteome</keyword>
<comment type="caution">
    <text evidence="2">The sequence shown here is derived from an EMBL/GenBank/DDBJ whole genome shotgun (WGS) entry which is preliminary data.</text>
</comment>
<name>A0A443N381_9MAGN</name>
<dbReference type="SUPFAM" id="SSF51445">
    <property type="entry name" value="(Trans)glycosidases"/>
    <property type="match status" value="1"/>
</dbReference>
<reference evidence="2 3" key="1">
    <citation type="journal article" date="2019" name="Nat. Plants">
        <title>Stout camphor tree genome fills gaps in understanding of flowering plant genome evolution.</title>
        <authorList>
            <person name="Chaw S.M."/>
            <person name="Liu Y.C."/>
            <person name="Wu Y.W."/>
            <person name="Wang H.Y."/>
            <person name="Lin C.I."/>
            <person name="Wu C.S."/>
            <person name="Ke H.M."/>
            <person name="Chang L.Y."/>
            <person name="Hsu C.Y."/>
            <person name="Yang H.T."/>
            <person name="Sudianto E."/>
            <person name="Hsu M.H."/>
            <person name="Wu K.P."/>
            <person name="Wang L.N."/>
            <person name="Leebens-Mack J.H."/>
            <person name="Tsai I.J."/>
        </authorList>
    </citation>
    <scope>NUCLEOTIDE SEQUENCE [LARGE SCALE GENOMIC DNA]</scope>
    <source>
        <strain evidence="3">cv. Chaw 1501</strain>
        <tissue evidence="2">Young leaves</tissue>
    </source>
</reference>
<evidence type="ECO:0000313" key="2">
    <source>
        <dbReference type="EMBL" id="RWR72987.1"/>
    </source>
</evidence>
<dbReference type="InterPro" id="IPR017853">
    <property type="entry name" value="GH"/>
</dbReference>
<dbReference type="Pfam" id="PF03662">
    <property type="entry name" value="Glyco_hydro_79n"/>
    <property type="match status" value="1"/>
</dbReference>